<evidence type="ECO:0000313" key="8">
    <source>
        <dbReference type="Proteomes" id="UP000198916"/>
    </source>
</evidence>
<dbReference type="InterPro" id="IPR036388">
    <property type="entry name" value="WH-like_DNA-bd_sf"/>
</dbReference>
<dbReference type="InterPro" id="IPR014327">
    <property type="entry name" value="RNA_pol_sigma70_bacteroid"/>
</dbReference>
<proteinExistence type="inferred from homology"/>
<dbReference type="NCBIfam" id="TIGR02985">
    <property type="entry name" value="Sig70_bacteroi1"/>
    <property type="match status" value="1"/>
</dbReference>
<dbReference type="GO" id="GO:0016987">
    <property type="term" value="F:sigma factor activity"/>
    <property type="evidence" value="ECO:0007669"/>
    <property type="project" value="UniProtKB-KW"/>
</dbReference>
<dbReference type="GO" id="GO:0003677">
    <property type="term" value="F:DNA binding"/>
    <property type="evidence" value="ECO:0007669"/>
    <property type="project" value="InterPro"/>
</dbReference>
<dbReference type="InterPro" id="IPR013325">
    <property type="entry name" value="RNA_pol_sigma_r2"/>
</dbReference>
<keyword evidence="4" id="KW-0804">Transcription</keyword>
<keyword evidence="3" id="KW-0731">Sigma factor</keyword>
<dbReference type="InterPro" id="IPR014284">
    <property type="entry name" value="RNA_pol_sigma-70_dom"/>
</dbReference>
<evidence type="ECO:0000256" key="2">
    <source>
        <dbReference type="ARBA" id="ARBA00023015"/>
    </source>
</evidence>
<protein>
    <submittedName>
        <fullName evidence="7">RNA polymerase sigma-70 factor, ECF subfamily</fullName>
    </submittedName>
</protein>
<reference evidence="8" key="1">
    <citation type="submission" date="2016-10" db="EMBL/GenBank/DDBJ databases">
        <authorList>
            <person name="Varghese N."/>
            <person name="Submissions S."/>
        </authorList>
    </citation>
    <scope>NUCLEOTIDE SEQUENCE [LARGE SCALE GENOMIC DNA]</scope>
    <source>
        <strain evidence="8">Jip14</strain>
    </source>
</reference>
<feature type="domain" description="RNA polymerase sigma-70 region 2" evidence="5">
    <location>
        <begin position="12"/>
        <end position="78"/>
    </location>
</feature>
<evidence type="ECO:0000256" key="1">
    <source>
        <dbReference type="ARBA" id="ARBA00010641"/>
    </source>
</evidence>
<dbReference type="OrthoDB" id="656273at2"/>
<dbReference type="InterPro" id="IPR007627">
    <property type="entry name" value="RNA_pol_sigma70_r2"/>
</dbReference>
<dbReference type="AlphaFoldDB" id="A0A1H7RTD1"/>
<sequence>MEDNYTLLPEALFKKYYPRLCHFAWQLVHDRDLAEDIVQDAFMAYLKNHDAIVEDDIAIKNFLYSSVRNACFNLSRHERVVQRFLGYYRPEDFEESHVMAKIIRSEVMDEIHRIIQAMPDACRQVFRLGYLEGLSNFKIAEKLNISINTVKTQKQRGIKIIKSKFNPELLGLILLFFDK</sequence>
<dbReference type="SUPFAM" id="SSF88946">
    <property type="entry name" value="Sigma2 domain of RNA polymerase sigma factors"/>
    <property type="match status" value="1"/>
</dbReference>
<evidence type="ECO:0000259" key="6">
    <source>
        <dbReference type="Pfam" id="PF08281"/>
    </source>
</evidence>
<dbReference type="InterPro" id="IPR013249">
    <property type="entry name" value="RNA_pol_sigma70_r4_t2"/>
</dbReference>
<name>A0A1H7RTD1_9SPHI</name>
<dbReference type="Proteomes" id="UP000198916">
    <property type="component" value="Unassembled WGS sequence"/>
</dbReference>
<dbReference type="GO" id="GO:0006352">
    <property type="term" value="P:DNA-templated transcription initiation"/>
    <property type="evidence" value="ECO:0007669"/>
    <property type="project" value="InterPro"/>
</dbReference>
<gene>
    <name evidence="7" type="ORF">SAMN05421740_107277</name>
</gene>
<feature type="domain" description="RNA polymerase sigma factor 70 region 4 type 2" evidence="6">
    <location>
        <begin position="109"/>
        <end position="159"/>
    </location>
</feature>
<keyword evidence="2" id="KW-0805">Transcription regulation</keyword>
<comment type="similarity">
    <text evidence="1">Belongs to the sigma-70 factor family. ECF subfamily.</text>
</comment>
<organism evidence="7 8">
    <name type="scientific">Parapedobacter koreensis</name>
    <dbReference type="NCBI Taxonomy" id="332977"/>
    <lineage>
        <taxon>Bacteria</taxon>
        <taxon>Pseudomonadati</taxon>
        <taxon>Bacteroidota</taxon>
        <taxon>Sphingobacteriia</taxon>
        <taxon>Sphingobacteriales</taxon>
        <taxon>Sphingobacteriaceae</taxon>
        <taxon>Parapedobacter</taxon>
    </lineage>
</organism>
<dbReference type="InterPro" id="IPR039425">
    <property type="entry name" value="RNA_pol_sigma-70-like"/>
</dbReference>
<evidence type="ECO:0000256" key="4">
    <source>
        <dbReference type="ARBA" id="ARBA00023163"/>
    </source>
</evidence>
<dbReference type="PANTHER" id="PTHR43133">
    <property type="entry name" value="RNA POLYMERASE ECF-TYPE SIGMA FACTO"/>
    <property type="match status" value="1"/>
</dbReference>
<dbReference type="InterPro" id="IPR013324">
    <property type="entry name" value="RNA_pol_sigma_r3/r4-like"/>
</dbReference>
<dbReference type="CDD" id="cd06171">
    <property type="entry name" value="Sigma70_r4"/>
    <property type="match status" value="1"/>
</dbReference>
<dbReference type="PANTHER" id="PTHR43133:SF46">
    <property type="entry name" value="RNA POLYMERASE SIGMA-70 FACTOR ECF SUBFAMILY"/>
    <property type="match status" value="1"/>
</dbReference>
<accession>A0A1H7RTD1</accession>
<dbReference type="Pfam" id="PF08281">
    <property type="entry name" value="Sigma70_r4_2"/>
    <property type="match status" value="1"/>
</dbReference>
<evidence type="ECO:0000313" key="7">
    <source>
        <dbReference type="EMBL" id="SEL63034.1"/>
    </source>
</evidence>
<dbReference type="Pfam" id="PF04542">
    <property type="entry name" value="Sigma70_r2"/>
    <property type="match status" value="1"/>
</dbReference>
<dbReference type="RefSeq" id="WP_090607284.1">
    <property type="nucleotide sequence ID" value="NZ_FNZR01000007.1"/>
</dbReference>
<dbReference type="Gene3D" id="1.10.1740.10">
    <property type="match status" value="1"/>
</dbReference>
<dbReference type="STRING" id="332977.SAMN05421740_107277"/>
<keyword evidence="8" id="KW-1185">Reference proteome</keyword>
<evidence type="ECO:0000259" key="5">
    <source>
        <dbReference type="Pfam" id="PF04542"/>
    </source>
</evidence>
<dbReference type="Gene3D" id="1.10.10.10">
    <property type="entry name" value="Winged helix-like DNA-binding domain superfamily/Winged helix DNA-binding domain"/>
    <property type="match status" value="1"/>
</dbReference>
<dbReference type="NCBIfam" id="TIGR02937">
    <property type="entry name" value="sigma70-ECF"/>
    <property type="match status" value="1"/>
</dbReference>
<dbReference type="EMBL" id="FNZR01000007">
    <property type="protein sequence ID" value="SEL63034.1"/>
    <property type="molecule type" value="Genomic_DNA"/>
</dbReference>
<evidence type="ECO:0000256" key="3">
    <source>
        <dbReference type="ARBA" id="ARBA00023082"/>
    </source>
</evidence>
<dbReference type="SUPFAM" id="SSF88659">
    <property type="entry name" value="Sigma3 and sigma4 domains of RNA polymerase sigma factors"/>
    <property type="match status" value="1"/>
</dbReference>